<dbReference type="Proteomes" id="UP000630805">
    <property type="component" value="Unassembled WGS sequence"/>
</dbReference>
<evidence type="ECO:0000313" key="1">
    <source>
        <dbReference type="EMBL" id="NVO58392.1"/>
    </source>
</evidence>
<evidence type="ECO:0000313" key="2">
    <source>
        <dbReference type="Proteomes" id="UP000630805"/>
    </source>
</evidence>
<dbReference type="RefSeq" id="WP_176867433.1">
    <property type="nucleotide sequence ID" value="NZ_JABXWT010000024.1"/>
</dbReference>
<dbReference type="EMBL" id="JABXWT010000024">
    <property type="protein sequence ID" value="NVO58392.1"/>
    <property type="molecule type" value="Genomic_DNA"/>
</dbReference>
<proteinExistence type="predicted"/>
<organism evidence="1 2">
    <name type="scientific">Ruegeria haliotis</name>
    <dbReference type="NCBI Taxonomy" id="2747601"/>
    <lineage>
        <taxon>Bacteria</taxon>
        <taxon>Pseudomonadati</taxon>
        <taxon>Pseudomonadota</taxon>
        <taxon>Alphaproteobacteria</taxon>
        <taxon>Rhodobacterales</taxon>
        <taxon>Roseobacteraceae</taxon>
        <taxon>Ruegeria</taxon>
    </lineage>
</organism>
<name>A0ABX2PW16_9RHOB</name>
<keyword evidence="2" id="KW-1185">Reference proteome</keyword>
<comment type="caution">
    <text evidence="1">The sequence shown here is derived from an EMBL/GenBank/DDBJ whole genome shotgun (WGS) entry which is preliminary data.</text>
</comment>
<protein>
    <submittedName>
        <fullName evidence="1">Uncharacterized protein</fullName>
    </submittedName>
</protein>
<reference evidence="1 2" key="1">
    <citation type="submission" date="2020-06" db="EMBL/GenBank/DDBJ databases">
        <authorList>
            <person name="Cao W.R."/>
        </authorList>
    </citation>
    <scope>NUCLEOTIDE SEQUENCE [LARGE SCALE GENOMIC DNA]</scope>
    <source>
        <strain evidence="1 2">B1Z28</strain>
    </source>
</reference>
<accession>A0ABX2PW16</accession>
<dbReference type="SUPFAM" id="SSF101898">
    <property type="entry name" value="NHL repeat"/>
    <property type="match status" value="1"/>
</dbReference>
<sequence length="329" mass="35204">MITSHPQVLVRDHPLWSNVAWPRRQAVSKRVLTMTKCLSALLTLTIVQPVAAEEILVSGLPSFTEAILPLGADVYAISIGPGGPGEEFGSQATNGGLYILGLSGAHESITLSDGEGLRNPTGLVEFGDQIVLVDGNQVISLSHEGEVNWRRSHDEEGVFFYDIEVLNDATLLVSDFGRGGFVTVSANTGDIQPALDDVQINGLARFEITDDHIYAVSWGADDAWDSAVYRISELDEAGVSEKLADGFGNLESIEVVNGTVVVGGYRGHQAHQAFKLMQLDTEGGVHSLGAGSDTRGVSDIYSDGHSVWLNFFYDGAYAKIPAKHFFAGG</sequence>
<gene>
    <name evidence="1" type="ORF">HW561_21655</name>
</gene>